<evidence type="ECO:0000313" key="1">
    <source>
        <dbReference type="EMBL" id="KYO18911.1"/>
    </source>
</evidence>
<dbReference type="EMBL" id="AKHW03006769">
    <property type="protein sequence ID" value="KYO18911.1"/>
    <property type="molecule type" value="Genomic_DNA"/>
</dbReference>
<keyword evidence="2" id="KW-1185">Reference proteome</keyword>
<sequence length="170" mass="18512">MAMAHGHQSYSNTMEQTAAVSPTTNDALPLFTIPLSSSSQVAAASPVPGHTEIVSSHPGLDNLETSQAKTVVFNSFSSQTDLNYSQCFTFCQKLDLEVATSNAAQALPTDYSMWVQTPRPVYEAGTCYYLEDRKRESGCSIHRFCYCMQTPALLPAPPSTSATSELYRLP</sequence>
<dbReference type="Proteomes" id="UP000050525">
    <property type="component" value="Unassembled WGS sequence"/>
</dbReference>
<reference evidence="1 2" key="1">
    <citation type="journal article" date="2012" name="Genome Biol.">
        <title>Sequencing three crocodilian genomes to illuminate the evolution of archosaurs and amniotes.</title>
        <authorList>
            <person name="St John J.A."/>
            <person name="Braun E.L."/>
            <person name="Isberg S.R."/>
            <person name="Miles L.G."/>
            <person name="Chong A.Y."/>
            <person name="Gongora J."/>
            <person name="Dalzell P."/>
            <person name="Moran C."/>
            <person name="Bed'hom B."/>
            <person name="Abzhanov A."/>
            <person name="Burgess S.C."/>
            <person name="Cooksey A.M."/>
            <person name="Castoe T.A."/>
            <person name="Crawford N.G."/>
            <person name="Densmore L.D."/>
            <person name="Drew J.C."/>
            <person name="Edwards S.V."/>
            <person name="Faircloth B.C."/>
            <person name="Fujita M.K."/>
            <person name="Greenwold M.J."/>
            <person name="Hoffmann F.G."/>
            <person name="Howard J.M."/>
            <person name="Iguchi T."/>
            <person name="Janes D.E."/>
            <person name="Khan S.Y."/>
            <person name="Kohno S."/>
            <person name="de Koning A.J."/>
            <person name="Lance S.L."/>
            <person name="McCarthy F.M."/>
            <person name="McCormack J.E."/>
            <person name="Merchant M.E."/>
            <person name="Peterson D.G."/>
            <person name="Pollock D.D."/>
            <person name="Pourmand N."/>
            <person name="Raney B.J."/>
            <person name="Roessler K.A."/>
            <person name="Sanford J.R."/>
            <person name="Sawyer R.H."/>
            <person name="Schmidt C.J."/>
            <person name="Triplett E.W."/>
            <person name="Tuberville T.D."/>
            <person name="Venegas-Anaya M."/>
            <person name="Howard J.T."/>
            <person name="Jarvis E.D."/>
            <person name="Guillette L.J.Jr."/>
            <person name="Glenn T.C."/>
            <person name="Green R.E."/>
            <person name="Ray D.A."/>
        </authorList>
    </citation>
    <scope>NUCLEOTIDE SEQUENCE [LARGE SCALE GENOMIC DNA]</scope>
    <source>
        <strain evidence="1">KSC_2009_1</strain>
    </source>
</reference>
<proteinExistence type="predicted"/>
<evidence type="ECO:0000313" key="2">
    <source>
        <dbReference type="Proteomes" id="UP000050525"/>
    </source>
</evidence>
<protein>
    <submittedName>
        <fullName evidence="1">Uncharacterized protein</fullName>
    </submittedName>
</protein>
<comment type="caution">
    <text evidence="1">The sequence shown here is derived from an EMBL/GenBank/DDBJ whole genome shotgun (WGS) entry which is preliminary data.</text>
</comment>
<accession>A0A151M376</accession>
<gene>
    <name evidence="1" type="ORF">Y1Q_0018889</name>
</gene>
<name>A0A151M376_ALLMI</name>
<dbReference type="AlphaFoldDB" id="A0A151M376"/>
<organism evidence="1 2">
    <name type="scientific">Alligator mississippiensis</name>
    <name type="common">American alligator</name>
    <dbReference type="NCBI Taxonomy" id="8496"/>
    <lineage>
        <taxon>Eukaryota</taxon>
        <taxon>Metazoa</taxon>
        <taxon>Chordata</taxon>
        <taxon>Craniata</taxon>
        <taxon>Vertebrata</taxon>
        <taxon>Euteleostomi</taxon>
        <taxon>Archelosauria</taxon>
        <taxon>Archosauria</taxon>
        <taxon>Crocodylia</taxon>
        <taxon>Alligatoridae</taxon>
        <taxon>Alligatorinae</taxon>
        <taxon>Alligator</taxon>
    </lineage>
</organism>